<protein>
    <submittedName>
        <fullName evidence="1">Uncharacterized protein</fullName>
    </submittedName>
</protein>
<dbReference type="Proteomes" id="UP001152523">
    <property type="component" value="Unassembled WGS sequence"/>
</dbReference>
<reference evidence="1" key="1">
    <citation type="submission" date="2022-07" db="EMBL/GenBank/DDBJ databases">
        <authorList>
            <person name="Macas J."/>
            <person name="Novak P."/>
            <person name="Neumann P."/>
        </authorList>
    </citation>
    <scope>NUCLEOTIDE SEQUENCE</scope>
</reference>
<evidence type="ECO:0000313" key="1">
    <source>
        <dbReference type="EMBL" id="CAH9120384.1"/>
    </source>
</evidence>
<name>A0AAV0ECZ1_9ASTE</name>
<accession>A0AAV0ECZ1</accession>
<sequence length="143" mass="15872">MEVAVVAMDVGVVGGRPMEEAEVETMDVEAGSCGYGGQGLRAAAMRGWRLLQWRRRRGRPRRRWPEAVFTEEGAVEVKVEVVLQRWWLWRVDGGGGGRRGMGGRVCSRGSGGVVGVMVESRELPDWERRRGDCLTGRGEEDGR</sequence>
<evidence type="ECO:0000313" key="2">
    <source>
        <dbReference type="Proteomes" id="UP001152523"/>
    </source>
</evidence>
<proteinExistence type="predicted"/>
<comment type="caution">
    <text evidence="1">The sequence shown here is derived from an EMBL/GenBank/DDBJ whole genome shotgun (WGS) entry which is preliminary data.</text>
</comment>
<dbReference type="AlphaFoldDB" id="A0AAV0ECZ1"/>
<keyword evidence="2" id="KW-1185">Reference proteome</keyword>
<organism evidence="1 2">
    <name type="scientific">Cuscuta epithymum</name>
    <dbReference type="NCBI Taxonomy" id="186058"/>
    <lineage>
        <taxon>Eukaryota</taxon>
        <taxon>Viridiplantae</taxon>
        <taxon>Streptophyta</taxon>
        <taxon>Embryophyta</taxon>
        <taxon>Tracheophyta</taxon>
        <taxon>Spermatophyta</taxon>
        <taxon>Magnoliopsida</taxon>
        <taxon>eudicotyledons</taxon>
        <taxon>Gunneridae</taxon>
        <taxon>Pentapetalae</taxon>
        <taxon>asterids</taxon>
        <taxon>lamiids</taxon>
        <taxon>Solanales</taxon>
        <taxon>Convolvulaceae</taxon>
        <taxon>Cuscuteae</taxon>
        <taxon>Cuscuta</taxon>
        <taxon>Cuscuta subgen. Cuscuta</taxon>
    </lineage>
</organism>
<dbReference type="EMBL" id="CAMAPF010000915">
    <property type="protein sequence ID" value="CAH9120384.1"/>
    <property type="molecule type" value="Genomic_DNA"/>
</dbReference>
<gene>
    <name evidence="1" type="ORF">CEPIT_LOCUS23013</name>
</gene>
<feature type="non-terminal residue" evidence="1">
    <location>
        <position position="143"/>
    </location>
</feature>